<dbReference type="InterPro" id="IPR043519">
    <property type="entry name" value="NT_sf"/>
</dbReference>
<gene>
    <name evidence="1" type="ORF">SAMN05216362_10329</name>
</gene>
<dbReference type="Proteomes" id="UP000199427">
    <property type="component" value="Unassembled WGS sequence"/>
</dbReference>
<dbReference type="RefSeq" id="WP_091772442.1">
    <property type="nucleotide sequence ID" value="NZ_FOES01000003.1"/>
</dbReference>
<dbReference type="AlphaFoldDB" id="A0A1H9AS82"/>
<accession>A0A1H9AS82</accession>
<keyword evidence="2" id="KW-1185">Reference proteome</keyword>
<reference evidence="1 2" key="1">
    <citation type="submission" date="2016-10" db="EMBL/GenBank/DDBJ databases">
        <authorList>
            <person name="de Groot N.N."/>
        </authorList>
    </citation>
    <scope>NUCLEOTIDE SEQUENCE [LARGE SCALE GENOMIC DNA]</scope>
    <source>
        <strain evidence="1 2">DSM 21633</strain>
    </source>
</reference>
<dbReference type="Gene3D" id="3.30.460.40">
    <property type="match status" value="1"/>
</dbReference>
<name>A0A1H9AS82_9BACI</name>
<dbReference type="OrthoDB" id="3362681at2"/>
<evidence type="ECO:0008006" key="3">
    <source>
        <dbReference type="Google" id="ProtNLM"/>
    </source>
</evidence>
<protein>
    <recommendedName>
        <fullName evidence="3">Nucleotidyltransferase domain-containing protein</fullName>
    </recommendedName>
</protein>
<dbReference type="SUPFAM" id="SSF81301">
    <property type="entry name" value="Nucleotidyltransferase"/>
    <property type="match status" value="1"/>
</dbReference>
<evidence type="ECO:0000313" key="2">
    <source>
        <dbReference type="Proteomes" id="UP000199427"/>
    </source>
</evidence>
<dbReference type="EMBL" id="FOES01000003">
    <property type="protein sequence ID" value="SEP79327.1"/>
    <property type="molecule type" value="Genomic_DNA"/>
</dbReference>
<dbReference type="STRING" id="571933.SAMN05216362_10329"/>
<organism evidence="1 2">
    <name type="scientific">Piscibacillus halophilus</name>
    <dbReference type="NCBI Taxonomy" id="571933"/>
    <lineage>
        <taxon>Bacteria</taxon>
        <taxon>Bacillati</taxon>
        <taxon>Bacillota</taxon>
        <taxon>Bacilli</taxon>
        <taxon>Bacillales</taxon>
        <taxon>Bacillaceae</taxon>
        <taxon>Piscibacillus</taxon>
    </lineage>
</organism>
<proteinExistence type="predicted"/>
<evidence type="ECO:0000313" key="1">
    <source>
        <dbReference type="EMBL" id="SEP79327.1"/>
    </source>
</evidence>
<sequence length="206" mass="23791">MKKWESALEEVCQLYSQSNENIDWILVGSVGSVLQGCQMVPGDIDLYVKHKEGVSQFSDLLNKYSLPDKSIDRNSNEWLSSIEEPIFHQTFPSGFEWTKARWEIEGFKVEVIHITNSAGIPDNLTGDGIWEGGKYIWDYYKNVTFREYTIPVVPLEIQLESNLRRKRQDRVNLILEALNNNGYDQELINKALSLKHLSYFNTAVKI</sequence>